<evidence type="ECO:0000313" key="2">
    <source>
        <dbReference type="Proteomes" id="UP000664731"/>
    </source>
</evidence>
<comment type="caution">
    <text evidence="1">The sequence shown here is derived from an EMBL/GenBank/DDBJ whole genome shotgun (WGS) entry which is preliminary data.</text>
</comment>
<keyword evidence="2" id="KW-1185">Reference proteome</keyword>
<evidence type="ECO:0000313" key="1">
    <source>
        <dbReference type="EMBL" id="MBO1249397.1"/>
    </source>
</evidence>
<dbReference type="EMBL" id="JAFNME010000009">
    <property type="protein sequence ID" value="MBO1249397.1"/>
    <property type="molecule type" value="Genomic_DNA"/>
</dbReference>
<dbReference type="Proteomes" id="UP000664731">
    <property type="component" value="Unassembled WGS sequence"/>
</dbReference>
<dbReference type="RefSeq" id="WP_207574916.1">
    <property type="nucleotide sequence ID" value="NZ_JAFNME010000009.1"/>
</dbReference>
<gene>
    <name evidence="1" type="ORF">J1777_06035</name>
</gene>
<sequence length="131" mass="14077">MSQPAYMSTQWFALLVAQVSPPGVVHARIARQLGISAGALSQVLNATGLYGTGQANTSRIASRVIHTYGRYPCPYLTDEAGGQEQVITAEQCRTYAHRPAPGSPREMKHWQACNACLHKAACAPLLAAKEI</sequence>
<organism evidence="1 2">
    <name type="scientific">Comamonas denitrificans</name>
    <dbReference type="NCBI Taxonomy" id="117506"/>
    <lineage>
        <taxon>Bacteria</taxon>
        <taxon>Pseudomonadati</taxon>
        <taxon>Pseudomonadota</taxon>
        <taxon>Betaproteobacteria</taxon>
        <taxon>Burkholderiales</taxon>
        <taxon>Comamonadaceae</taxon>
        <taxon>Comamonas</taxon>
    </lineage>
</organism>
<accession>A0A939GY17</accession>
<dbReference type="AlphaFoldDB" id="A0A939GY17"/>
<proteinExistence type="predicted"/>
<reference evidence="1" key="1">
    <citation type="submission" date="2021-03" db="EMBL/GenBank/DDBJ databases">
        <title>Comamonas denitrificans.</title>
        <authorList>
            <person name="Finster K."/>
        </authorList>
    </citation>
    <scope>NUCLEOTIDE SEQUENCE</scope>
    <source>
        <strain evidence="1">MM2021_4</strain>
    </source>
</reference>
<protein>
    <submittedName>
        <fullName evidence="1">Uncharacterized protein</fullName>
    </submittedName>
</protein>
<name>A0A939GY17_9BURK</name>